<dbReference type="Gene3D" id="3.40.50.300">
    <property type="entry name" value="P-loop containing nucleotide triphosphate hydrolases"/>
    <property type="match status" value="1"/>
</dbReference>
<organism evidence="1 2">
    <name type="scientific">Methanobrevibacter arboriphilus JCM 13429 = DSM 1125</name>
    <dbReference type="NCBI Taxonomy" id="1300164"/>
    <lineage>
        <taxon>Archaea</taxon>
        <taxon>Methanobacteriati</taxon>
        <taxon>Methanobacteriota</taxon>
        <taxon>Methanomada group</taxon>
        <taxon>Methanobacteria</taxon>
        <taxon>Methanobacteriales</taxon>
        <taxon>Methanobacteriaceae</taxon>
        <taxon>Methanobrevibacter</taxon>
    </lineage>
</organism>
<reference evidence="1 2" key="1">
    <citation type="submission" date="2014-12" db="EMBL/GenBank/DDBJ databases">
        <title>Genome sequence of Methanobrevibacter arboriphilicus DH1, DSM1125.</title>
        <authorList>
            <person name="Poehlein A."/>
            <person name="Thauer R.K."/>
            <person name="Seedorf H."/>
            <person name="Daniel R."/>
        </authorList>
    </citation>
    <scope>NUCLEOTIDE SEQUENCE [LARGE SCALE GENOMIC DNA]</scope>
    <source>
        <strain evidence="1 2">DH1</strain>
    </source>
</reference>
<gene>
    <name evidence="1" type="ORF">MBBAR_10c00550</name>
</gene>
<dbReference type="Proteomes" id="UP000191661">
    <property type="component" value="Unassembled WGS sequence"/>
</dbReference>
<keyword evidence="2" id="KW-1185">Reference proteome</keyword>
<dbReference type="Gene3D" id="3.30.420.280">
    <property type="match status" value="1"/>
</dbReference>
<name>A0A1V6N244_METAZ</name>
<sequence>MRKRLKNLQTRRMKKSKTFELKPFGKLSRGYLHHSTYFINIQHGAIRSSKTISSIVRWLKFIKTHHYDNFLMTGNTQTSLYRNVLKPMMAILDGLGISYDFRENKYIEIEGNICWLMGFNHEGMAGRIPGVTLGGWYADEVNTYPKTLVDLALDRLSEENSQAFWTLNPDNPYHYIYSEYIENEEKKSNEMVKVWNYTIWDNPNLSEQYIERTIARYPKGTLNYKRKILGLAAVAEGVIYSKFTEGLNTFDHTCPEYEDIKYDKYVLSTDYGPASVSVVGLFGIIKKLDGNEYHLLAEFYYDVNDPKNNGVQLSDKELVDGAIKLLTYHGKILKLAKWYTPHDAASLRAEIKKHKYRGKPIPQKPYTPDVLNDIQEIHTLFANSRFKISKECVNSIAQAQTYAWDEKARNQGEEKPLKTKNNDHCPDMWRAAILGTRSIVDNPFTESEDTYESYQME</sequence>
<comment type="caution">
    <text evidence="1">The sequence shown here is derived from an EMBL/GenBank/DDBJ whole genome shotgun (WGS) entry which is preliminary data.</text>
</comment>
<dbReference type="Pfam" id="PF03237">
    <property type="entry name" value="Terminase_6N"/>
    <property type="match status" value="1"/>
</dbReference>
<dbReference type="EMBL" id="JXMW01000010">
    <property type="protein sequence ID" value="OQD58714.1"/>
    <property type="molecule type" value="Genomic_DNA"/>
</dbReference>
<dbReference type="AlphaFoldDB" id="A0A1V6N244"/>
<dbReference type="InterPro" id="IPR027417">
    <property type="entry name" value="P-loop_NTPase"/>
</dbReference>
<evidence type="ECO:0000313" key="2">
    <source>
        <dbReference type="Proteomes" id="UP000191661"/>
    </source>
</evidence>
<protein>
    <submittedName>
        <fullName evidence="1">Putative phage terminase, large subunit</fullName>
    </submittedName>
</protein>
<dbReference type="RefSeq" id="WP_225369218.1">
    <property type="nucleotide sequence ID" value="NZ_BBET01000002.1"/>
</dbReference>
<evidence type="ECO:0000313" key="1">
    <source>
        <dbReference type="EMBL" id="OQD58714.1"/>
    </source>
</evidence>
<accession>A0A1V6N244</accession>
<proteinExistence type="predicted"/>